<comment type="caution">
    <text evidence="7">The sequence shown here is derived from an EMBL/GenBank/DDBJ whole genome shotgun (WGS) entry which is preliminary data.</text>
</comment>
<dbReference type="Proteomes" id="UP001210380">
    <property type="component" value="Unassembled WGS sequence"/>
</dbReference>
<evidence type="ECO:0000313" key="8">
    <source>
        <dbReference type="Proteomes" id="UP001210380"/>
    </source>
</evidence>
<keyword evidence="3 6" id="KW-0812">Transmembrane</keyword>
<dbReference type="InterPro" id="IPR018385">
    <property type="entry name" value="C4_dicarb_anaerob_car-like"/>
</dbReference>
<feature type="transmembrane region" description="Helical" evidence="6">
    <location>
        <begin position="143"/>
        <end position="176"/>
    </location>
</feature>
<evidence type="ECO:0000256" key="2">
    <source>
        <dbReference type="ARBA" id="ARBA00022475"/>
    </source>
</evidence>
<feature type="transmembrane region" description="Helical" evidence="6">
    <location>
        <begin position="273"/>
        <end position="291"/>
    </location>
</feature>
<protein>
    <submittedName>
        <fullName evidence="7">Permease</fullName>
    </submittedName>
</protein>
<feature type="transmembrane region" description="Helical" evidence="6">
    <location>
        <begin position="328"/>
        <end position="349"/>
    </location>
</feature>
<dbReference type="RefSeq" id="WP_270947249.1">
    <property type="nucleotide sequence ID" value="NZ_JAQGLA010000004.1"/>
</dbReference>
<organism evidence="7 8">
    <name type="scientific">Saccharopolyspora oryzae</name>
    <dbReference type="NCBI Taxonomy" id="2997343"/>
    <lineage>
        <taxon>Bacteria</taxon>
        <taxon>Bacillati</taxon>
        <taxon>Actinomycetota</taxon>
        <taxon>Actinomycetes</taxon>
        <taxon>Pseudonocardiales</taxon>
        <taxon>Pseudonocardiaceae</taxon>
        <taxon>Saccharopolyspora</taxon>
    </lineage>
</organism>
<evidence type="ECO:0000313" key="7">
    <source>
        <dbReference type="EMBL" id="MDA3624681.1"/>
    </source>
</evidence>
<dbReference type="Pfam" id="PF03606">
    <property type="entry name" value="DcuC"/>
    <property type="match status" value="1"/>
</dbReference>
<name>A0ABT4USI9_9PSEU</name>
<feature type="transmembrane region" description="Helical" evidence="6">
    <location>
        <begin position="54"/>
        <end position="81"/>
    </location>
</feature>
<gene>
    <name evidence="7" type="ORF">OU415_04465</name>
</gene>
<evidence type="ECO:0000256" key="6">
    <source>
        <dbReference type="SAM" id="Phobius"/>
    </source>
</evidence>
<evidence type="ECO:0000256" key="4">
    <source>
        <dbReference type="ARBA" id="ARBA00022989"/>
    </source>
</evidence>
<reference evidence="7 8" key="1">
    <citation type="submission" date="2022-11" db="EMBL/GenBank/DDBJ databases">
        <title>Draft genome sequence of Saccharopolyspora sp. WRP15-2 isolated from rhizosphere soils of wild rice in Thailand.</title>
        <authorList>
            <person name="Duangmal K."/>
            <person name="Kammanee S."/>
            <person name="Muangham S."/>
        </authorList>
    </citation>
    <scope>NUCLEOTIDE SEQUENCE [LARGE SCALE GENOMIC DNA]</scope>
    <source>
        <strain evidence="7 8">WRP15-2</strain>
    </source>
</reference>
<feature type="transmembrane region" description="Helical" evidence="6">
    <location>
        <begin position="221"/>
        <end position="241"/>
    </location>
</feature>
<keyword evidence="4 6" id="KW-1133">Transmembrane helix</keyword>
<keyword evidence="2" id="KW-1003">Cell membrane</keyword>
<evidence type="ECO:0000256" key="5">
    <source>
        <dbReference type="ARBA" id="ARBA00023136"/>
    </source>
</evidence>
<proteinExistence type="predicted"/>
<feature type="transmembrane region" description="Helical" evidence="6">
    <location>
        <begin position="24"/>
        <end position="42"/>
    </location>
</feature>
<feature type="transmembrane region" description="Helical" evidence="6">
    <location>
        <begin position="188"/>
        <end position="209"/>
    </location>
</feature>
<dbReference type="EMBL" id="JAQGLA010000004">
    <property type="protein sequence ID" value="MDA3624681.1"/>
    <property type="molecule type" value="Genomic_DNA"/>
</dbReference>
<feature type="transmembrane region" description="Helical" evidence="6">
    <location>
        <begin position="369"/>
        <end position="386"/>
    </location>
</feature>
<feature type="transmembrane region" description="Helical" evidence="6">
    <location>
        <begin position="101"/>
        <end position="123"/>
    </location>
</feature>
<evidence type="ECO:0000256" key="3">
    <source>
        <dbReference type="ARBA" id="ARBA00022692"/>
    </source>
</evidence>
<accession>A0ABT4USI9</accession>
<evidence type="ECO:0000256" key="1">
    <source>
        <dbReference type="ARBA" id="ARBA00004651"/>
    </source>
</evidence>
<sequence length="474" mass="48652">MSLDRTLDAGDTAPARANTVRRRIQGGLVALGLIASAVLGPLTEPPTLWGLLPLGLFVVLLLIDLDIVIAAVVTSASALLVLGSNPAEAAGFLGDALGSDVLAIGMIIVLGGGLGEVLLRTGAAADLVRMIMRKLGDDSPARAQLGIMLASAVLVVALGTLIGAFALAAPLVIPIAARLGFTKSGTALMLFVGGTCGMFVAPFVGSMVAIRTASGISYPDFVLTAGGPLAVACFAAGFALVRWNLRHPVDADDYYGEEDEADSSAEIPAHARASTVAFLVAFVAIVAYAVIAGPGTAFAALALLVMAAVAGFAGRLKATELLTALYEGCGRLFNFLLMFWLLGALFLIIEEINPYEVLMAQWGGNLQALGTFAFLIIVGLIGWLGIQGASAAQVVLVDKIFGPTAAALGVPVPAWSVVLLASAQADTYGPAPGVNMIAPVGMARSTALKRVLYSSWILLFVSLAVYAVELAILH</sequence>
<keyword evidence="5 6" id="KW-0472">Membrane</keyword>
<comment type="subcellular location">
    <subcellularLocation>
        <location evidence="1">Cell membrane</location>
        <topology evidence="1">Multi-pass membrane protein</topology>
    </subcellularLocation>
</comment>
<keyword evidence="8" id="KW-1185">Reference proteome</keyword>
<feature type="transmembrane region" description="Helical" evidence="6">
    <location>
        <begin position="451"/>
        <end position="473"/>
    </location>
</feature>